<keyword evidence="14" id="KW-0325">Glycoprotein</keyword>
<gene>
    <name evidence="24" type="primary">LOC111455070</name>
</gene>
<evidence type="ECO:0000256" key="6">
    <source>
        <dbReference type="ARBA" id="ARBA00022559"/>
    </source>
</evidence>
<dbReference type="AlphaFoldDB" id="A0A6J1GK13"/>
<dbReference type="InterPro" id="IPR010255">
    <property type="entry name" value="Haem_peroxidase_sf"/>
</dbReference>
<evidence type="ECO:0000256" key="20">
    <source>
        <dbReference type="PIRSR" id="PIRSR600823-5"/>
    </source>
</evidence>
<feature type="binding site" evidence="18">
    <location>
        <position position="277"/>
    </location>
    <ligand>
        <name>Ca(2+)</name>
        <dbReference type="ChEBI" id="CHEBI:29108"/>
        <label>2</label>
    </ligand>
</feature>
<keyword evidence="9 21" id="KW-0732">Signal</keyword>
<evidence type="ECO:0000259" key="22">
    <source>
        <dbReference type="PROSITE" id="PS50873"/>
    </source>
</evidence>
<dbReference type="Gene3D" id="1.10.520.10">
    <property type="match status" value="1"/>
</dbReference>
<dbReference type="InterPro" id="IPR000823">
    <property type="entry name" value="Peroxidase_pln"/>
</dbReference>
<evidence type="ECO:0000256" key="10">
    <source>
        <dbReference type="ARBA" id="ARBA00022837"/>
    </source>
</evidence>
<feature type="site" description="Transition state stabilizer" evidence="19">
    <location>
        <position position="92"/>
    </location>
</feature>
<evidence type="ECO:0000256" key="4">
    <source>
        <dbReference type="ARBA" id="ARBA00012313"/>
    </source>
</evidence>
<dbReference type="GO" id="GO:0140825">
    <property type="term" value="F:lactoperoxidase activity"/>
    <property type="evidence" value="ECO:0007669"/>
    <property type="project" value="UniProtKB-EC"/>
</dbReference>
<evidence type="ECO:0000256" key="15">
    <source>
        <dbReference type="ARBA" id="ARBA00023324"/>
    </source>
</evidence>
<keyword evidence="10 18" id="KW-0106">Calcium</keyword>
<dbReference type="GO" id="GO:0020037">
    <property type="term" value="F:heme binding"/>
    <property type="evidence" value="ECO:0007669"/>
    <property type="project" value="UniProtKB-UniRule"/>
</dbReference>
<dbReference type="PRINTS" id="PR00458">
    <property type="entry name" value="PEROXIDASE"/>
</dbReference>
<sequence length="389" mass="43338">MLNGWVLAVVFITVLVSLCNPRGVSDIAFSSSNPPSFSSPFDFSETHRLFSFLSTLQYDFYRQSCPHAEKIVSSSMALIHSRRQDVSASLLRLFFHDCFIQGCDASILLDPTTGDDTYSSEKQAIPNLTLKGFVEIDQIKEELERVCPRVVSCADILSLATRDAVVLAGGPFYPVFTGRRDSTRAYFEEAMAELPRPDDNINRTLYLFAARGLDERDMVSLLGAHNIGKIGCQFILNRLYNFSGTSLPDPSIDPEFLNLMRFKCQEKEHNNTHVSHDQVSPASSPTPEASVETLRRSTLGMSYFQELSPSLSLEGGFDTHYYKSLLSGRGLLYADQQLMADENTGRLVKGYASDDGSTFRMDFARAMVKLSVLDVLTGSQGQIRERCGF</sequence>
<dbReference type="GO" id="GO:0006979">
    <property type="term" value="P:response to oxidative stress"/>
    <property type="evidence" value="ECO:0007669"/>
    <property type="project" value="UniProtKB-UniRule"/>
</dbReference>
<dbReference type="RefSeq" id="XP_022952366.1">
    <property type="nucleotide sequence ID" value="XM_023096598.1"/>
</dbReference>
<keyword evidence="6 21" id="KW-0575">Peroxidase</keyword>
<feature type="disulfide bond" evidence="20">
    <location>
        <begin position="65"/>
        <end position="147"/>
    </location>
</feature>
<dbReference type="PRINTS" id="PR00461">
    <property type="entry name" value="PLPEROXIDASE"/>
</dbReference>
<feature type="binding site" evidence="18">
    <location>
        <position position="104"/>
    </location>
    <ligand>
        <name>Ca(2+)</name>
        <dbReference type="ChEBI" id="CHEBI:29108"/>
        <label>1</label>
    </ligand>
</feature>
<evidence type="ECO:0000256" key="1">
    <source>
        <dbReference type="ARBA" id="ARBA00000189"/>
    </source>
</evidence>
<feature type="binding site" evidence="18">
    <location>
        <position position="106"/>
    </location>
    <ligand>
        <name>Ca(2+)</name>
        <dbReference type="ChEBI" id="CHEBI:29108"/>
        <label>1</label>
    </ligand>
</feature>
<dbReference type="Gene3D" id="1.10.420.10">
    <property type="entry name" value="Peroxidase, domain 2"/>
    <property type="match status" value="1"/>
</dbReference>
<dbReference type="Proteomes" id="UP000504609">
    <property type="component" value="Unplaced"/>
</dbReference>
<comment type="subcellular location">
    <subcellularLocation>
        <location evidence="3 21">Secreted</location>
    </subcellularLocation>
</comment>
<feature type="binding site" evidence="18">
    <location>
        <position position="121"/>
    </location>
    <ligand>
        <name>Ca(2+)</name>
        <dbReference type="ChEBI" id="CHEBI:29108"/>
        <label>1</label>
    </ligand>
</feature>
<evidence type="ECO:0000256" key="3">
    <source>
        <dbReference type="ARBA" id="ARBA00004613"/>
    </source>
</evidence>
<evidence type="ECO:0000256" key="8">
    <source>
        <dbReference type="ARBA" id="ARBA00022723"/>
    </source>
</evidence>
<evidence type="ECO:0000256" key="12">
    <source>
        <dbReference type="ARBA" id="ARBA00023004"/>
    </source>
</evidence>
<evidence type="ECO:0000256" key="2">
    <source>
        <dbReference type="ARBA" id="ARBA00002322"/>
    </source>
</evidence>
<comment type="catalytic activity">
    <reaction evidence="1 21">
        <text>2 a phenolic donor + H2O2 = 2 a phenolic radical donor + 2 H2O</text>
        <dbReference type="Rhea" id="RHEA:56136"/>
        <dbReference type="ChEBI" id="CHEBI:15377"/>
        <dbReference type="ChEBI" id="CHEBI:16240"/>
        <dbReference type="ChEBI" id="CHEBI:139520"/>
        <dbReference type="ChEBI" id="CHEBI:139521"/>
        <dbReference type="EC" id="1.11.1.7"/>
    </reaction>
</comment>
<proteinExistence type="inferred from homology"/>
<keyword evidence="23" id="KW-1185">Reference proteome</keyword>
<dbReference type="CDD" id="cd00693">
    <property type="entry name" value="secretory_peroxidase"/>
    <property type="match status" value="1"/>
</dbReference>
<keyword evidence="5 21" id="KW-0964">Secreted</keyword>
<dbReference type="GO" id="GO:0042744">
    <property type="term" value="P:hydrogen peroxide catabolic process"/>
    <property type="evidence" value="ECO:0007669"/>
    <property type="project" value="UniProtKB-KW"/>
</dbReference>
<reference evidence="24" key="1">
    <citation type="submission" date="2025-08" db="UniProtKB">
        <authorList>
            <consortium name="RefSeq"/>
        </authorList>
    </citation>
    <scope>IDENTIFICATION</scope>
    <source>
        <tissue evidence="24">Young leaves</tissue>
    </source>
</reference>
<dbReference type="FunFam" id="1.10.520.10:FF:000006">
    <property type="entry name" value="Peroxidase"/>
    <property type="match status" value="1"/>
</dbReference>
<keyword evidence="11 21" id="KW-0560">Oxidoreductase</keyword>
<dbReference type="GeneID" id="111455070"/>
<dbReference type="Pfam" id="PF00141">
    <property type="entry name" value="peroxidase"/>
    <property type="match status" value="1"/>
</dbReference>
<feature type="domain" description="Plant heme peroxidase family profile" evidence="22">
    <location>
        <begin position="55"/>
        <end position="389"/>
    </location>
</feature>
<feature type="binding site" evidence="17">
    <location>
        <position position="195"/>
    </location>
    <ligand>
        <name>substrate</name>
    </ligand>
</feature>
<evidence type="ECO:0000256" key="13">
    <source>
        <dbReference type="ARBA" id="ARBA00023157"/>
    </source>
</evidence>
<keyword evidence="7 21" id="KW-0349">Heme</keyword>
<feature type="binding site" evidence="18">
    <location>
        <position position="97"/>
    </location>
    <ligand>
        <name>Ca(2+)</name>
        <dbReference type="ChEBI" id="CHEBI:29108"/>
        <label>1</label>
    </ligand>
</feature>
<dbReference type="GO" id="GO:0005576">
    <property type="term" value="C:extracellular region"/>
    <property type="evidence" value="ECO:0007669"/>
    <property type="project" value="UniProtKB-SubCell"/>
</dbReference>
<feature type="disulfide bond" evidence="20">
    <location>
        <begin position="153"/>
        <end position="387"/>
    </location>
</feature>
<feature type="binding site" evidence="18">
    <location>
        <position position="102"/>
    </location>
    <ligand>
        <name>Ca(2+)</name>
        <dbReference type="ChEBI" id="CHEBI:29108"/>
        <label>1</label>
    </ligand>
</feature>
<comment type="function">
    <text evidence="2">Removal of H(2)O(2), oxidation of toxic reductants, biosynthesis and degradation of lignin, suberization, auxin catabolism, response to environmental stresses such as wounding, pathogen attack and oxidative stress. These functions might be dependent on each isozyme/isoform in each plant tissue.</text>
</comment>
<evidence type="ECO:0000256" key="14">
    <source>
        <dbReference type="ARBA" id="ARBA00023180"/>
    </source>
</evidence>
<dbReference type="GO" id="GO:0046872">
    <property type="term" value="F:metal ion binding"/>
    <property type="evidence" value="ECO:0007669"/>
    <property type="project" value="UniProtKB-UniRule"/>
</dbReference>
<feature type="binding site" description="axial binding residue" evidence="18">
    <location>
        <position position="225"/>
    </location>
    <ligand>
        <name>heme b</name>
        <dbReference type="ChEBI" id="CHEBI:60344"/>
    </ligand>
    <ligandPart>
        <name>Fe</name>
        <dbReference type="ChEBI" id="CHEBI:18248"/>
    </ligandPart>
</feature>
<evidence type="ECO:0000256" key="11">
    <source>
        <dbReference type="ARBA" id="ARBA00023002"/>
    </source>
</evidence>
<dbReference type="InterPro" id="IPR002016">
    <property type="entry name" value="Haem_peroxidase"/>
</dbReference>
<evidence type="ECO:0000256" key="17">
    <source>
        <dbReference type="PIRSR" id="PIRSR600823-2"/>
    </source>
</evidence>
<feature type="signal peptide" evidence="21">
    <location>
        <begin position="1"/>
        <end position="21"/>
    </location>
</feature>
<dbReference type="PANTHER" id="PTHR31235">
    <property type="entry name" value="PEROXIDASE 25-RELATED"/>
    <property type="match status" value="1"/>
</dbReference>
<feature type="disulfide bond" evidence="20">
    <location>
        <begin position="98"/>
        <end position="103"/>
    </location>
</feature>
<protein>
    <recommendedName>
        <fullName evidence="4 21">Peroxidase</fullName>
        <ecNumber evidence="4 21">1.11.1.7</ecNumber>
    </recommendedName>
</protein>
<feature type="binding site" evidence="18">
    <location>
        <position position="318"/>
    </location>
    <ligand>
        <name>Ca(2+)</name>
        <dbReference type="ChEBI" id="CHEBI:29108"/>
        <label>2</label>
    </ligand>
</feature>
<evidence type="ECO:0000256" key="9">
    <source>
        <dbReference type="ARBA" id="ARBA00022729"/>
    </source>
</evidence>
<keyword evidence="8 18" id="KW-0479">Metal-binding</keyword>
<evidence type="ECO:0000256" key="18">
    <source>
        <dbReference type="PIRSR" id="PIRSR600823-3"/>
    </source>
</evidence>
<dbReference type="EC" id="1.11.1.7" evidence="4 21"/>
<keyword evidence="12 18" id="KW-0408">Iron</keyword>
<evidence type="ECO:0000313" key="24">
    <source>
        <dbReference type="RefSeq" id="XP_022952366.1"/>
    </source>
</evidence>
<keyword evidence="15 21" id="KW-0376">Hydrogen peroxide</keyword>
<comment type="cofactor">
    <cofactor evidence="18 21">
        <name>Ca(2+)</name>
        <dbReference type="ChEBI" id="CHEBI:29108"/>
    </cofactor>
    <text evidence="18 21">Binds 2 calcium ions per subunit.</text>
</comment>
<evidence type="ECO:0000256" key="16">
    <source>
        <dbReference type="PIRSR" id="PIRSR600823-1"/>
    </source>
</evidence>
<evidence type="ECO:0000256" key="5">
    <source>
        <dbReference type="ARBA" id="ARBA00022525"/>
    </source>
</evidence>
<evidence type="ECO:0000256" key="19">
    <source>
        <dbReference type="PIRSR" id="PIRSR600823-4"/>
    </source>
</evidence>
<dbReference type="KEGG" id="cmos:111455070"/>
<feature type="disulfide bond" evidence="20">
    <location>
        <begin position="232"/>
        <end position="264"/>
    </location>
</feature>
<comment type="similarity">
    <text evidence="21">Belongs to the peroxidase family. Classical plant (class III) peroxidase subfamily.</text>
</comment>
<evidence type="ECO:0000256" key="21">
    <source>
        <dbReference type="RuleBase" id="RU362060"/>
    </source>
</evidence>
<dbReference type="InterPro" id="IPR033905">
    <property type="entry name" value="Secretory_peroxidase"/>
</dbReference>
<feature type="active site" description="Proton acceptor" evidence="16">
    <location>
        <position position="96"/>
    </location>
</feature>
<feature type="chain" id="PRO_5027159727" description="Peroxidase" evidence="21">
    <location>
        <begin position="22"/>
        <end position="389"/>
    </location>
</feature>
<dbReference type="InterPro" id="IPR019794">
    <property type="entry name" value="Peroxidases_AS"/>
</dbReference>
<keyword evidence="13 20" id="KW-1015">Disulfide bond</keyword>
<organism evidence="23 24">
    <name type="scientific">Cucurbita moschata</name>
    <name type="common">Winter crookneck squash</name>
    <name type="synonym">Cucurbita pepo var. moschata</name>
    <dbReference type="NCBI Taxonomy" id="3662"/>
    <lineage>
        <taxon>Eukaryota</taxon>
        <taxon>Viridiplantae</taxon>
        <taxon>Streptophyta</taxon>
        <taxon>Embryophyta</taxon>
        <taxon>Tracheophyta</taxon>
        <taxon>Spermatophyta</taxon>
        <taxon>Magnoliopsida</taxon>
        <taxon>eudicotyledons</taxon>
        <taxon>Gunneridae</taxon>
        <taxon>Pentapetalae</taxon>
        <taxon>rosids</taxon>
        <taxon>fabids</taxon>
        <taxon>Cucurbitales</taxon>
        <taxon>Cucurbitaceae</taxon>
        <taxon>Cucurbiteae</taxon>
        <taxon>Cucurbita</taxon>
    </lineage>
</organism>
<dbReference type="PROSITE" id="PS00436">
    <property type="entry name" value="PEROXIDASE_2"/>
    <property type="match status" value="1"/>
</dbReference>
<evidence type="ECO:0000313" key="23">
    <source>
        <dbReference type="Proteomes" id="UP000504609"/>
    </source>
</evidence>
<comment type="cofactor">
    <cofactor evidence="18 21">
        <name>heme b</name>
        <dbReference type="ChEBI" id="CHEBI:60344"/>
    </cofactor>
    <text evidence="18 21">Binds 1 heme b (iron(II)-protoporphyrin IX) group per subunit.</text>
</comment>
<accession>A0A6J1GK13</accession>
<name>A0A6J1GK13_CUCMO</name>
<dbReference type="SUPFAM" id="SSF48113">
    <property type="entry name" value="Heme-dependent peroxidases"/>
    <property type="match status" value="1"/>
</dbReference>
<evidence type="ECO:0000256" key="7">
    <source>
        <dbReference type="ARBA" id="ARBA00022617"/>
    </source>
</evidence>
<dbReference type="PROSITE" id="PS50873">
    <property type="entry name" value="PEROXIDASE_4"/>
    <property type="match status" value="1"/>
</dbReference>